<feature type="transmembrane region" description="Helical" evidence="5">
    <location>
        <begin position="119"/>
        <end position="141"/>
    </location>
</feature>
<dbReference type="EMBL" id="LT629785">
    <property type="protein sequence ID" value="SDU28704.1"/>
    <property type="molecule type" value="Genomic_DNA"/>
</dbReference>
<feature type="transmembrane region" description="Helical" evidence="5">
    <location>
        <begin position="34"/>
        <end position="53"/>
    </location>
</feature>
<keyword evidence="7" id="KW-0436">Ligase</keyword>
<keyword evidence="3 5" id="KW-1133">Transmembrane helix</keyword>
<feature type="transmembrane region" description="Helical" evidence="5">
    <location>
        <begin position="208"/>
        <end position="224"/>
    </location>
</feature>
<keyword evidence="2 5" id="KW-0812">Transmembrane</keyword>
<evidence type="ECO:0000256" key="3">
    <source>
        <dbReference type="ARBA" id="ARBA00022989"/>
    </source>
</evidence>
<evidence type="ECO:0000259" key="6">
    <source>
        <dbReference type="Pfam" id="PF04932"/>
    </source>
</evidence>
<dbReference type="InterPro" id="IPR051533">
    <property type="entry name" value="WaaL-like"/>
</dbReference>
<keyword evidence="4 5" id="KW-0472">Membrane</keyword>
<dbReference type="InterPro" id="IPR007016">
    <property type="entry name" value="O-antigen_ligase-rel_domated"/>
</dbReference>
<feature type="transmembrane region" description="Helical" evidence="5">
    <location>
        <begin position="185"/>
        <end position="202"/>
    </location>
</feature>
<feature type="transmembrane region" description="Helical" evidence="5">
    <location>
        <begin position="9"/>
        <end position="28"/>
    </location>
</feature>
<dbReference type="PANTHER" id="PTHR37422">
    <property type="entry name" value="TEICHURONIC ACID BIOSYNTHESIS PROTEIN TUAE"/>
    <property type="match status" value="1"/>
</dbReference>
<feature type="transmembrane region" description="Helical" evidence="5">
    <location>
        <begin position="65"/>
        <end position="82"/>
    </location>
</feature>
<feature type="transmembrane region" description="Helical" evidence="5">
    <location>
        <begin position="94"/>
        <end position="112"/>
    </location>
</feature>
<reference evidence="8" key="1">
    <citation type="submission" date="2016-10" db="EMBL/GenBank/DDBJ databases">
        <authorList>
            <person name="Varghese N."/>
            <person name="Submissions S."/>
        </authorList>
    </citation>
    <scope>NUCLEOTIDE SEQUENCE [LARGE SCALE GENOMIC DNA]</scope>
    <source>
        <strain evidence="8">DSM 17875</strain>
    </source>
</reference>
<dbReference type="OrthoDB" id="1013669at2"/>
<evidence type="ECO:0000313" key="7">
    <source>
        <dbReference type="EMBL" id="SDU28704.1"/>
    </source>
</evidence>
<feature type="transmembrane region" description="Helical" evidence="5">
    <location>
        <begin position="229"/>
        <end position="246"/>
    </location>
</feature>
<feature type="domain" description="O-antigen ligase-related" evidence="6">
    <location>
        <begin position="195"/>
        <end position="317"/>
    </location>
</feature>
<feature type="transmembrane region" description="Helical" evidence="5">
    <location>
        <begin position="363"/>
        <end position="381"/>
    </location>
</feature>
<gene>
    <name evidence="7" type="ORF">SAMN05216296_2861</name>
</gene>
<evidence type="ECO:0000256" key="4">
    <source>
        <dbReference type="ARBA" id="ARBA00023136"/>
    </source>
</evidence>
<dbReference type="GO" id="GO:0016874">
    <property type="term" value="F:ligase activity"/>
    <property type="evidence" value="ECO:0007669"/>
    <property type="project" value="UniProtKB-KW"/>
</dbReference>
<evidence type="ECO:0000256" key="5">
    <source>
        <dbReference type="SAM" id="Phobius"/>
    </source>
</evidence>
<dbReference type="AlphaFoldDB" id="A0A1H2HA73"/>
<comment type="subcellular location">
    <subcellularLocation>
        <location evidence="1">Membrane</location>
        <topology evidence="1">Multi-pass membrane protein</topology>
    </subcellularLocation>
</comment>
<proteinExistence type="predicted"/>
<sequence>MIGSNKEQYLVRAIYFGFFILFCAHWLLTSNTPYHKLIIVFIWVPAFLHVCFYSSRYKSLSRTGAGLYLFAAAWFSFVVIYHAQSTHDLRELKIPLYAGLTLLGFFAIAQADQEKCTRFLLIFAVLGGIGAWASWLFFYLVEGKSLLSRHPAIGLWSVIIPAAQATGALMLLVVSLGLRKTTRPLLNAVFVVTLAGYSIFLIANQSRGVWLALLFALVIVALLSRNRKIYLLFGFFVLALGLVFILDNSVFLKRGVSFRSELWEQGIKHALDNWLVGLGFEKFQVAIASSKKVWSHPHNMFIDIAIRFGAVGLISWLLLWGWAIVRAYQYRFTDLGMATLVLLIYSGVVVQTDGIAQWMKPNPGWFVTWLPLAMAFALGGSKQKVIPEDISEPL</sequence>
<protein>
    <submittedName>
        <fullName evidence="7">O-antigen ligase</fullName>
    </submittedName>
</protein>
<organism evidence="7 8">
    <name type="scientific">Pseudomonas pohangensis</name>
    <dbReference type="NCBI Taxonomy" id="364197"/>
    <lineage>
        <taxon>Bacteria</taxon>
        <taxon>Pseudomonadati</taxon>
        <taxon>Pseudomonadota</taxon>
        <taxon>Gammaproteobacteria</taxon>
        <taxon>Pseudomonadales</taxon>
        <taxon>Pseudomonadaceae</taxon>
        <taxon>Pseudomonas</taxon>
    </lineage>
</organism>
<evidence type="ECO:0000313" key="8">
    <source>
        <dbReference type="Proteomes" id="UP000243232"/>
    </source>
</evidence>
<evidence type="ECO:0000256" key="1">
    <source>
        <dbReference type="ARBA" id="ARBA00004141"/>
    </source>
</evidence>
<name>A0A1H2HA73_9PSED</name>
<evidence type="ECO:0000256" key="2">
    <source>
        <dbReference type="ARBA" id="ARBA00022692"/>
    </source>
</evidence>
<accession>A0A1H2HA73</accession>
<feature type="transmembrane region" description="Helical" evidence="5">
    <location>
        <begin position="153"/>
        <end position="178"/>
    </location>
</feature>
<dbReference type="PANTHER" id="PTHR37422:SF13">
    <property type="entry name" value="LIPOPOLYSACCHARIDE BIOSYNTHESIS PROTEIN PA4999-RELATED"/>
    <property type="match status" value="1"/>
</dbReference>
<keyword evidence="8" id="KW-1185">Reference proteome</keyword>
<dbReference type="RefSeq" id="WP_157718884.1">
    <property type="nucleotide sequence ID" value="NZ_LT629785.1"/>
</dbReference>
<feature type="transmembrane region" description="Helical" evidence="5">
    <location>
        <begin position="332"/>
        <end position="351"/>
    </location>
</feature>
<dbReference type="Pfam" id="PF04932">
    <property type="entry name" value="Wzy_C"/>
    <property type="match status" value="1"/>
</dbReference>
<dbReference type="GO" id="GO:0016020">
    <property type="term" value="C:membrane"/>
    <property type="evidence" value="ECO:0007669"/>
    <property type="project" value="UniProtKB-SubCell"/>
</dbReference>
<feature type="transmembrane region" description="Helical" evidence="5">
    <location>
        <begin position="304"/>
        <end position="325"/>
    </location>
</feature>
<dbReference type="STRING" id="364197.SAMN05216296_2861"/>
<dbReference type="Proteomes" id="UP000243232">
    <property type="component" value="Chromosome I"/>
</dbReference>